<gene>
    <name evidence="2" type="ORF">AIOL_004825</name>
</gene>
<evidence type="ECO:0000313" key="3">
    <source>
        <dbReference type="Proteomes" id="UP000037178"/>
    </source>
</evidence>
<evidence type="ECO:0000256" key="1">
    <source>
        <dbReference type="SAM" id="Phobius"/>
    </source>
</evidence>
<dbReference type="PATRIC" id="fig|1675527.3.peg.5061"/>
<dbReference type="RefSeq" id="WP_152912669.1">
    <property type="nucleotide sequence ID" value="NZ_LFTY01000002.1"/>
</dbReference>
<evidence type="ECO:0000313" key="2">
    <source>
        <dbReference type="EMBL" id="KMW59841.1"/>
    </source>
</evidence>
<name>A0A0J9EB32_9RHOB</name>
<reference evidence="2 3" key="1">
    <citation type="submission" date="2015-06" db="EMBL/GenBank/DDBJ databases">
        <title>Draft genome sequence of an Alphaproteobacteria species associated to the Mediterranean sponge Oscarella lobularis.</title>
        <authorList>
            <person name="Jourda C."/>
            <person name="Santini S."/>
            <person name="Claverie J.-M."/>
        </authorList>
    </citation>
    <scope>NUCLEOTIDE SEQUENCE [LARGE SCALE GENOMIC DNA]</scope>
    <source>
        <strain evidence="2">IGS</strain>
    </source>
</reference>
<keyword evidence="1" id="KW-0472">Membrane</keyword>
<keyword evidence="1" id="KW-0812">Transmembrane</keyword>
<protein>
    <submittedName>
        <fullName evidence="2">Uncharacterized protein</fullName>
    </submittedName>
</protein>
<dbReference type="OrthoDB" id="7877314at2"/>
<dbReference type="EMBL" id="LFTY01000002">
    <property type="protein sequence ID" value="KMW59841.1"/>
    <property type="molecule type" value="Genomic_DNA"/>
</dbReference>
<comment type="caution">
    <text evidence="2">The sequence shown here is derived from an EMBL/GenBank/DDBJ whole genome shotgun (WGS) entry which is preliminary data.</text>
</comment>
<keyword evidence="1" id="KW-1133">Transmembrane helix</keyword>
<dbReference type="STRING" id="1675527.AIOL_004825"/>
<organism evidence="2 3">
    <name type="scientific">Candidatus Rhodobacter oscarellae</name>
    <dbReference type="NCBI Taxonomy" id="1675527"/>
    <lineage>
        <taxon>Bacteria</taxon>
        <taxon>Pseudomonadati</taxon>
        <taxon>Pseudomonadota</taxon>
        <taxon>Alphaproteobacteria</taxon>
        <taxon>Rhodobacterales</taxon>
        <taxon>Rhodobacter group</taxon>
        <taxon>Rhodobacter</taxon>
    </lineage>
</organism>
<keyword evidence="3" id="KW-1185">Reference proteome</keyword>
<accession>A0A0J9EB32</accession>
<dbReference type="AlphaFoldDB" id="A0A0J9EB32"/>
<sequence length="120" mass="12837">MRNFLIALLVFWVVAFFGSFIAFYVTPSQDLGFTAGWNKLGVFITWQGVATGLAVLCLFLRWTTSDARLRRWAAMPAIGIGILVLGLGGLLLWANLQHSAAVGGAPSVTQPVTVAPDTGN</sequence>
<proteinExistence type="predicted"/>
<feature type="transmembrane region" description="Helical" evidence="1">
    <location>
        <begin position="72"/>
        <end position="94"/>
    </location>
</feature>
<feature type="transmembrane region" description="Helical" evidence="1">
    <location>
        <begin position="40"/>
        <end position="60"/>
    </location>
</feature>
<feature type="transmembrane region" description="Helical" evidence="1">
    <location>
        <begin position="5"/>
        <end position="25"/>
    </location>
</feature>
<dbReference type="Proteomes" id="UP000037178">
    <property type="component" value="Unassembled WGS sequence"/>
</dbReference>